<evidence type="ECO:0000313" key="2">
    <source>
        <dbReference type="Proteomes" id="UP001162992"/>
    </source>
</evidence>
<organism evidence="1 2">
    <name type="scientific">Diphasiastrum complanatum</name>
    <name type="common">Issler's clubmoss</name>
    <name type="synonym">Lycopodium complanatum</name>
    <dbReference type="NCBI Taxonomy" id="34168"/>
    <lineage>
        <taxon>Eukaryota</taxon>
        <taxon>Viridiplantae</taxon>
        <taxon>Streptophyta</taxon>
        <taxon>Embryophyta</taxon>
        <taxon>Tracheophyta</taxon>
        <taxon>Lycopodiopsida</taxon>
        <taxon>Lycopodiales</taxon>
        <taxon>Lycopodiaceae</taxon>
        <taxon>Lycopodioideae</taxon>
        <taxon>Diphasiastrum</taxon>
    </lineage>
</organism>
<gene>
    <name evidence="1" type="ORF">O6H91_02G137300</name>
</gene>
<sequence>MTDPLDITLDQLVKMNKKVRSRRERRRNLTWAPRESFRSSGPTSRIPVNRAIARPSPYPVAKASKNSSPPDLYLEGHGTGTKLFISNLHYGVLAEDLKALFSEFGDIKRYSIHHDKNGRPKGTGEIVFAKESDAIAALLQYNSVLLDGRPLLIELVGTDLPVAPALSAQGVASGEGSSKSSKRGRGKFTYHRRSGSGERGQYTNEIVEEVQAVQETNDSDQDMTCS</sequence>
<comment type="caution">
    <text evidence="1">The sequence shown here is derived from an EMBL/GenBank/DDBJ whole genome shotgun (WGS) entry which is preliminary data.</text>
</comment>
<name>A0ACC2ELG5_DIPCM</name>
<accession>A0ACC2ELG5</accession>
<reference evidence="2" key="1">
    <citation type="journal article" date="2024" name="Proc. Natl. Acad. Sci. U.S.A.">
        <title>Extraordinary preservation of gene collinearity over three hundred million years revealed in homosporous lycophytes.</title>
        <authorList>
            <person name="Li C."/>
            <person name="Wickell D."/>
            <person name="Kuo L.Y."/>
            <person name="Chen X."/>
            <person name="Nie B."/>
            <person name="Liao X."/>
            <person name="Peng D."/>
            <person name="Ji J."/>
            <person name="Jenkins J."/>
            <person name="Williams M."/>
            <person name="Shu S."/>
            <person name="Plott C."/>
            <person name="Barry K."/>
            <person name="Rajasekar S."/>
            <person name="Grimwood J."/>
            <person name="Han X."/>
            <person name="Sun S."/>
            <person name="Hou Z."/>
            <person name="He W."/>
            <person name="Dai G."/>
            <person name="Sun C."/>
            <person name="Schmutz J."/>
            <person name="Leebens-Mack J.H."/>
            <person name="Li F.W."/>
            <person name="Wang L."/>
        </authorList>
    </citation>
    <scope>NUCLEOTIDE SEQUENCE [LARGE SCALE GENOMIC DNA]</scope>
    <source>
        <strain evidence="2">cv. PW_Plant_1</strain>
    </source>
</reference>
<evidence type="ECO:0000313" key="1">
    <source>
        <dbReference type="EMBL" id="KAJ7567216.1"/>
    </source>
</evidence>
<protein>
    <submittedName>
        <fullName evidence="1">Uncharacterized protein</fullName>
    </submittedName>
</protein>
<dbReference type="Proteomes" id="UP001162992">
    <property type="component" value="Chromosome 2"/>
</dbReference>
<proteinExistence type="predicted"/>
<dbReference type="EMBL" id="CM055093">
    <property type="protein sequence ID" value="KAJ7567216.1"/>
    <property type="molecule type" value="Genomic_DNA"/>
</dbReference>
<keyword evidence="2" id="KW-1185">Reference proteome</keyword>